<reference evidence="2 3" key="1">
    <citation type="submission" date="2013-03" db="EMBL/GenBank/DDBJ databases">
        <title>The Genome Sequence of Capronia epimyces CBS 606.96.</title>
        <authorList>
            <consortium name="The Broad Institute Genomics Platform"/>
            <person name="Cuomo C."/>
            <person name="de Hoog S."/>
            <person name="Gorbushina A."/>
            <person name="Walker B."/>
            <person name="Young S.K."/>
            <person name="Zeng Q."/>
            <person name="Gargeya S."/>
            <person name="Fitzgerald M."/>
            <person name="Haas B."/>
            <person name="Abouelleil A."/>
            <person name="Allen A.W."/>
            <person name="Alvarado L."/>
            <person name="Arachchi H.M."/>
            <person name="Berlin A.M."/>
            <person name="Chapman S.B."/>
            <person name="Gainer-Dewar J."/>
            <person name="Goldberg J."/>
            <person name="Griggs A."/>
            <person name="Gujja S."/>
            <person name="Hansen M."/>
            <person name="Howarth C."/>
            <person name="Imamovic A."/>
            <person name="Ireland A."/>
            <person name="Larimer J."/>
            <person name="McCowan C."/>
            <person name="Murphy C."/>
            <person name="Pearson M."/>
            <person name="Poon T.W."/>
            <person name="Priest M."/>
            <person name="Roberts A."/>
            <person name="Saif S."/>
            <person name="Shea T."/>
            <person name="Sisk P."/>
            <person name="Sykes S."/>
            <person name="Wortman J."/>
            <person name="Nusbaum C."/>
            <person name="Birren B."/>
        </authorList>
    </citation>
    <scope>NUCLEOTIDE SEQUENCE [LARGE SCALE GENOMIC DNA]</scope>
    <source>
        <strain evidence="2 3">CBS 606.96</strain>
    </source>
</reference>
<protein>
    <submittedName>
        <fullName evidence="2">Uncharacterized protein</fullName>
    </submittedName>
</protein>
<dbReference type="GeneID" id="19171506"/>
<name>W9XLM1_9EURO</name>
<feature type="compositionally biased region" description="Basic and acidic residues" evidence="1">
    <location>
        <begin position="9"/>
        <end position="20"/>
    </location>
</feature>
<dbReference type="HOGENOM" id="CLU_1377987_0_0_1"/>
<feature type="region of interest" description="Disordered" evidence="1">
    <location>
        <begin position="50"/>
        <end position="110"/>
    </location>
</feature>
<sequence>MSQTAPPTETHKPGEERPAGMKDNAFVAFYNDYDLSELLYRNPVFESGFLPLDPEDEQQAHSHAKVRPAETSNTGTTPPPAAAGKQAAQPKSAMKTAPQSSNKTRGVERRPSFIEVSMPKMHEHELAHHGPHARRRHSSESHVPMSWWPEDEMLAQIKWVERDCGSADEEEDLVEEEMWVDTFYE</sequence>
<evidence type="ECO:0000256" key="1">
    <source>
        <dbReference type="SAM" id="MobiDB-lite"/>
    </source>
</evidence>
<keyword evidence="3" id="KW-1185">Reference proteome</keyword>
<proteinExistence type="predicted"/>
<accession>W9XLM1</accession>
<dbReference type="EMBL" id="AMGY01000006">
    <property type="protein sequence ID" value="EXJ81118.1"/>
    <property type="molecule type" value="Genomic_DNA"/>
</dbReference>
<evidence type="ECO:0000313" key="2">
    <source>
        <dbReference type="EMBL" id="EXJ81118.1"/>
    </source>
</evidence>
<evidence type="ECO:0000313" key="3">
    <source>
        <dbReference type="Proteomes" id="UP000019478"/>
    </source>
</evidence>
<gene>
    <name evidence="2" type="ORF">A1O3_07406</name>
</gene>
<feature type="region of interest" description="Disordered" evidence="1">
    <location>
        <begin position="1"/>
        <end position="21"/>
    </location>
</feature>
<dbReference type="Proteomes" id="UP000019478">
    <property type="component" value="Unassembled WGS sequence"/>
</dbReference>
<organism evidence="2 3">
    <name type="scientific">Capronia epimyces CBS 606.96</name>
    <dbReference type="NCBI Taxonomy" id="1182542"/>
    <lineage>
        <taxon>Eukaryota</taxon>
        <taxon>Fungi</taxon>
        <taxon>Dikarya</taxon>
        <taxon>Ascomycota</taxon>
        <taxon>Pezizomycotina</taxon>
        <taxon>Eurotiomycetes</taxon>
        <taxon>Chaetothyriomycetidae</taxon>
        <taxon>Chaetothyriales</taxon>
        <taxon>Herpotrichiellaceae</taxon>
        <taxon>Capronia</taxon>
    </lineage>
</organism>
<dbReference type="OrthoDB" id="4159375at2759"/>
<comment type="caution">
    <text evidence="2">The sequence shown here is derived from an EMBL/GenBank/DDBJ whole genome shotgun (WGS) entry which is preliminary data.</text>
</comment>
<dbReference type="AlphaFoldDB" id="W9XLM1"/>
<feature type="compositionally biased region" description="Low complexity" evidence="1">
    <location>
        <begin position="71"/>
        <end position="93"/>
    </location>
</feature>
<dbReference type="RefSeq" id="XP_007735706.1">
    <property type="nucleotide sequence ID" value="XM_007737516.1"/>
</dbReference>